<gene>
    <name evidence="1" type="ORF">SAMN05660236_5674</name>
</gene>
<evidence type="ECO:0000313" key="2">
    <source>
        <dbReference type="Proteomes" id="UP000190961"/>
    </source>
</evidence>
<name>A0A1T5MKK5_9BACT</name>
<dbReference type="OrthoDB" id="1342147at2"/>
<dbReference type="Pfam" id="PF13689">
    <property type="entry name" value="DUF4154"/>
    <property type="match status" value="1"/>
</dbReference>
<accession>A0A1T5MKK5</accession>
<dbReference type="RefSeq" id="WP_079690168.1">
    <property type="nucleotide sequence ID" value="NZ_FUZU01000005.1"/>
</dbReference>
<sequence length="170" mass="18545">MKTSIFLILSIFTQIGTGVAQERPPHEIHAAMLYNFIKYVQWPNEGETGDFVVGVIGDDNVFNTLKQWYDGKPKGSKKYVIKKLGSASESSDCQVVYVGKSKNRDFDTIKSSTAGKSILTITDGNGLGQKGSCINFKVVDGKLKFELNQATVNGSNLKISSQLSSMAILI</sequence>
<dbReference type="STRING" id="688867.SAMN05660236_5674"/>
<dbReference type="EMBL" id="FUZU01000005">
    <property type="protein sequence ID" value="SKC88736.1"/>
    <property type="molecule type" value="Genomic_DNA"/>
</dbReference>
<proteinExistence type="predicted"/>
<dbReference type="AlphaFoldDB" id="A0A1T5MKK5"/>
<evidence type="ECO:0000313" key="1">
    <source>
        <dbReference type="EMBL" id="SKC88736.1"/>
    </source>
</evidence>
<keyword evidence="2" id="KW-1185">Reference proteome</keyword>
<reference evidence="1 2" key="1">
    <citation type="submission" date="2017-02" db="EMBL/GenBank/DDBJ databases">
        <authorList>
            <person name="Peterson S.W."/>
        </authorList>
    </citation>
    <scope>NUCLEOTIDE SEQUENCE [LARGE SCALE GENOMIC DNA]</scope>
    <source>
        <strain evidence="1 2">DSM 25262</strain>
    </source>
</reference>
<evidence type="ECO:0008006" key="3">
    <source>
        <dbReference type="Google" id="ProtNLM"/>
    </source>
</evidence>
<protein>
    <recommendedName>
        <fullName evidence="3">DUF4154 domain-containing protein</fullName>
    </recommendedName>
</protein>
<organism evidence="1 2">
    <name type="scientific">Ohtaekwangia koreensis</name>
    <dbReference type="NCBI Taxonomy" id="688867"/>
    <lineage>
        <taxon>Bacteria</taxon>
        <taxon>Pseudomonadati</taxon>
        <taxon>Bacteroidota</taxon>
        <taxon>Cytophagia</taxon>
        <taxon>Cytophagales</taxon>
        <taxon>Fulvivirgaceae</taxon>
        <taxon>Ohtaekwangia</taxon>
    </lineage>
</organism>
<dbReference type="InterPro" id="IPR025293">
    <property type="entry name" value="YfiR/HmsC-like"/>
</dbReference>
<dbReference type="Proteomes" id="UP000190961">
    <property type="component" value="Unassembled WGS sequence"/>
</dbReference>